<keyword evidence="3" id="KW-1185">Reference proteome</keyword>
<sequence>MYERKKQRLIETFFPSNLINPIAIREKKGRPPIFALHYYWTRKPLAVIRPILLASILPSSFNHDEYLKLCGISSNVDEQEAIYKITPSKEDLELLKNKTDFDLSQFLLMDPFGGGGSIPFEALRYDLNVIVNEYNPLAWLILNATLKYPNLLPDKFFEDFDMYFNTIFQQLKEEFGDLFPDFDEEKVGAYIYCWKVICPYCERETPLISNWNLSSKKNLQKSLEPIIKNNQISYKIKDYLSKTNATCKKAVGICIFCKKKIDNSEIIKQLNQNSKEQLLSVISIKNTKGKAYYIPRNKDFYAIQKAKEIFNRKKDGFISKGILPDENMEMHTIRAAKYLIKWQNLFNSRQLLVICQFAELIKELSEKLIEEKGKKYTEIVTVYLSFLLGKFINRNSRLSTWDRPGEKIMHACSNKLNALQWDHSEINPFAHVSGSLQYGYRDVVKAIKFAHNNLKTHPLEILNFDFLSLQKKSFKSSKSHNVQLIITDPPYFDDAPYSELSEFFYVWYSRLLKNIFTENPNFKSFQTPKKADISVSHTRNAVDFDKKFIMMCKQFHSFLTEDGLLVMFFAHPKLKTWKTVFDALIQAKFHVTATWPVTTESKGLANVKKKGSLLSSLIIVARKITSKQSFDAFDSSWDNFEGLFIEKSFLKLKKLVKEGIQQSDLNIVALGIALEILTNPQMDFSSISIEKAILLTEKTVKLIF</sequence>
<dbReference type="InterPro" id="IPR009537">
    <property type="entry name" value="DUF1156"/>
</dbReference>
<accession>A0A5B9D5V2</accession>
<evidence type="ECO:0000313" key="2">
    <source>
        <dbReference type="EMBL" id="QEE14508.1"/>
    </source>
</evidence>
<dbReference type="GO" id="GO:0003676">
    <property type="term" value="F:nucleic acid binding"/>
    <property type="evidence" value="ECO:0007669"/>
    <property type="project" value="InterPro"/>
</dbReference>
<feature type="domain" description="DUF1156" evidence="1">
    <location>
        <begin position="14"/>
        <end position="62"/>
    </location>
</feature>
<proteinExistence type="predicted"/>
<dbReference type="InterPro" id="IPR002052">
    <property type="entry name" value="DNA_methylase_N6_adenine_CS"/>
</dbReference>
<dbReference type="OrthoDB" id="93530at2157"/>
<dbReference type="Proteomes" id="UP000321408">
    <property type="component" value="Chromosome"/>
</dbReference>
<dbReference type="InterPro" id="IPR029063">
    <property type="entry name" value="SAM-dependent_MTases_sf"/>
</dbReference>
<dbReference type="KEGG" id="psyt:DSAG12_00321"/>
<evidence type="ECO:0000259" key="1">
    <source>
        <dbReference type="Pfam" id="PF06634"/>
    </source>
</evidence>
<dbReference type="GO" id="GO:0032259">
    <property type="term" value="P:methylation"/>
    <property type="evidence" value="ECO:0007669"/>
    <property type="project" value="InterPro"/>
</dbReference>
<gene>
    <name evidence="2" type="ORF">DSAG12_00321</name>
</gene>
<dbReference type="EMBL" id="CP042905">
    <property type="protein sequence ID" value="QEE14508.1"/>
    <property type="molecule type" value="Genomic_DNA"/>
</dbReference>
<dbReference type="SUPFAM" id="SSF53335">
    <property type="entry name" value="S-adenosyl-L-methionine-dependent methyltransferases"/>
    <property type="match status" value="2"/>
</dbReference>
<reference evidence="2 3" key="1">
    <citation type="journal article" date="2020" name="Nature">
        <title>Isolation of an archaeon at the prokaryote-eukaryote interface.</title>
        <authorList>
            <person name="Imachi H."/>
            <person name="Nobu M.K."/>
            <person name="Nakahara N."/>
            <person name="Morono Y."/>
            <person name="Ogawara M."/>
            <person name="Takaki Y."/>
            <person name="Takano Y."/>
            <person name="Uematsu K."/>
            <person name="Ikuta T."/>
            <person name="Ito M."/>
            <person name="Matsui Y."/>
            <person name="Miyazaki M."/>
            <person name="Murata K."/>
            <person name="Saito Y."/>
            <person name="Sakai S."/>
            <person name="Song C."/>
            <person name="Tasumi E."/>
            <person name="Yamanaka Y."/>
            <person name="Yamaguchi T."/>
            <person name="Kamagata Y."/>
            <person name="Tamaki H."/>
            <person name="Takai K."/>
        </authorList>
    </citation>
    <scope>NUCLEOTIDE SEQUENCE [LARGE SCALE GENOMIC DNA]</scope>
    <source>
        <strain evidence="2 3">MK-D1</strain>
    </source>
</reference>
<dbReference type="PROSITE" id="PS00092">
    <property type="entry name" value="N6_MTASE"/>
    <property type="match status" value="1"/>
</dbReference>
<reference evidence="2 3" key="2">
    <citation type="journal article" date="2024" name="Int. J. Syst. Evol. Microbiol.">
        <title>Promethearchaeum syntrophicum gen. nov., sp. nov., an anaerobic, obligately syntrophic archaeon, the first isolate of the lineage 'Asgard' archaea, and proposal of the new archaeal phylum Promethearchaeota phyl. nov. and kingdom Promethearchaeati regn. nov.</title>
        <authorList>
            <person name="Imachi H."/>
            <person name="Nobu M.K."/>
            <person name="Kato S."/>
            <person name="Takaki Y."/>
            <person name="Miyazaki M."/>
            <person name="Miyata M."/>
            <person name="Ogawara M."/>
            <person name="Saito Y."/>
            <person name="Sakai S."/>
            <person name="Tahara Y.O."/>
            <person name="Takano Y."/>
            <person name="Tasumi E."/>
            <person name="Uematsu K."/>
            <person name="Yoshimura T."/>
            <person name="Itoh T."/>
            <person name="Ohkuma M."/>
            <person name="Takai K."/>
        </authorList>
    </citation>
    <scope>NUCLEOTIDE SEQUENCE [LARGE SCALE GENOMIC DNA]</scope>
    <source>
        <strain evidence="2 3">MK-D1</strain>
    </source>
</reference>
<dbReference type="Pfam" id="PF06634">
    <property type="entry name" value="DUF1156"/>
    <property type="match status" value="1"/>
</dbReference>
<dbReference type="Gene3D" id="3.40.50.150">
    <property type="entry name" value="Vaccinia Virus protein VP39"/>
    <property type="match status" value="1"/>
</dbReference>
<dbReference type="GeneID" id="41328323"/>
<evidence type="ECO:0000313" key="3">
    <source>
        <dbReference type="Proteomes" id="UP000321408"/>
    </source>
</evidence>
<dbReference type="RefSeq" id="WP_162306506.1">
    <property type="nucleotide sequence ID" value="NZ_CP042905.2"/>
</dbReference>
<dbReference type="REBASE" id="365387">
    <property type="entry name" value="M.AarMKD1ORF321P"/>
</dbReference>
<organism evidence="2 3">
    <name type="scientific">Promethearchaeum syntrophicum</name>
    <dbReference type="NCBI Taxonomy" id="2594042"/>
    <lineage>
        <taxon>Archaea</taxon>
        <taxon>Promethearchaeati</taxon>
        <taxon>Promethearchaeota</taxon>
        <taxon>Promethearchaeia</taxon>
        <taxon>Promethearchaeales</taxon>
        <taxon>Promethearchaeaceae</taxon>
        <taxon>Promethearchaeum</taxon>
    </lineage>
</organism>
<name>A0A5B9D5V2_9ARCH</name>
<protein>
    <submittedName>
        <fullName evidence="2">DUF1156 domain-containing protein</fullName>
    </submittedName>
</protein>
<dbReference type="GO" id="GO:0008168">
    <property type="term" value="F:methyltransferase activity"/>
    <property type="evidence" value="ECO:0007669"/>
    <property type="project" value="InterPro"/>
</dbReference>
<dbReference type="AlphaFoldDB" id="A0A5B9D5V2"/>